<dbReference type="EMBL" id="QPJJ01000006">
    <property type="protein sequence ID" value="RCW70606.1"/>
    <property type="molecule type" value="Genomic_DNA"/>
</dbReference>
<proteinExistence type="predicted"/>
<feature type="transmembrane region" description="Helical" evidence="2">
    <location>
        <begin position="5"/>
        <end position="24"/>
    </location>
</feature>
<accession>A0A368XTX9</accession>
<keyword evidence="2" id="KW-0472">Membrane</keyword>
<keyword evidence="2" id="KW-0812">Transmembrane</keyword>
<organism evidence="4 5">
    <name type="scientific">Saliterribacillus persicus</name>
    <dbReference type="NCBI Taxonomy" id="930114"/>
    <lineage>
        <taxon>Bacteria</taxon>
        <taxon>Bacillati</taxon>
        <taxon>Bacillota</taxon>
        <taxon>Bacilli</taxon>
        <taxon>Bacillales</taxon>
        <taxon>Bacillaceae</taxon>
        <taxon>Saliterribacillus</taxon>
    </lineage>
</organism>
<comment type="caution">
    <text evidence="4">The sequence shown here is derived from an EMBL/GenBank/DDBJ whole genome shotgun (WGS) entry which is preliminary data.</text>
</comment>
<dbReference type="CDD" id="cd02966">
    <property type="entry name" value="TlpA_like_family"/>
    <property type="match status" value="1"/>
</dbReference>
<keyword evidence="2" id="KW-1133">Transmembrane helix</keyword>
<dbReference type="InterPro" id="IPR050553">
    <property type="entry name" value="Thioredoxin_ResA/DsbE_sf"/>
</dbReference>
<dbReference type="PANTHER" id="PTHR42852:SF1">
    <property type="entry name" value="THIOREDOXIN-LIKE PROTEIN YNEN"/>
    <property type="match status" value="1"/>
</dbReference>
<gene>
    <name evidence="4" type="ORF">DFR57_1063</name>
</gene>
<dbReference type="Proteomes" id="UP000252585">
    <property type="component" value="Unassembled WGS sequence"/>
</dbReference>
<dbReference type="Gene3D" id="3.40.30.10">
    <property type="entry name" value="Glutaredoxin"/>
    <property type="match status" value="1"/>
</dbReference>
<dbReference type="InterPro" id="IPR013766">
    <property type="entry name" value="Thioredoxin_domain"/>
</dbReference>
<dbReference type="InterPro" id="IPR000866">
    <property type="entry name" value="AhpC/TSA"/>
</dbReference>
<dbReference type="SUPFAM" id="SSF52833">
    <property type="entry name" value="Thioredoxin-like"/>
    <property type="match status" value="1"/>
</dbReference>
<evidence type="ECO:0000313" key="4">
    <source>
        <dbReference type="EMBL" id="RCW70606.1"/>
    </source>
</evidence>
<dbReference type="Pfam" id="PF00578">
    <property type="entry name" value="AhpC-TSA"/>
    <property type="match status" value="1"/>
</dbReference>
<protein>
    <submittedName>
        <fullName evidence="4">Thiol-disulfide isomerase/thioredoxin</fullName>
    </submittedName>
</protein>
<dbReference type="AlphaFoldDB" id="A0A368XTX9"/>
<keyword evidence="5" id="KW-1185">Reference proteome</keyword>
<dbReference type="PANTHER" id="PTHR42852">
    <property type="entry name" value="THIOL:DISULFIDE INTERCHANGE PROTEIN DSBE"/>
    <property type="match status" value="1"/>
</dbReference>
<dbReference type="GO" id="GO:0016853">
    <property type="term" value="F:isomerase activity"/>
    <property type="evidence" value="ECO:0007669"/>
    <property type="project" value="UniProtKB-KW"/>
</dbReference>
<feature type="domain" description="Thioredoxin" evidence="3">
    <location>
        <begin position="43"/>
        <end position="185"/>
    </location>
</feature>
<evidence type="ECO:0000256" key="1">
    <source>
        <dbReference type="ARBA" id="ARBA00023157"/>
    </source>
</evidence>
<dbReference type="GO" id="GO:0016209">
    <property type="term" value="F:antioxidant activity"/>
    <property type="evidence" value="ECO:0007669"/>
    <property type="project" value="InterPro"/>
</dbReference>
<evidence type="ECO:0000256" key="2">
    <source>
        <dbReference type="SAM" id="Phobius"/>
    </source>
</evidence>
<sequence>MIKNIIAIISLIALSTILIYQNFWPEEDKQDGAMIVSPEVAFLQKGDQVNNFELKLFENQEKVYTFNTERNKPIFINFWASWCKPCRDEMPALEKFSNQYKEELEVITINVTETESKLSDVQAFLDEGSYTFPVLLDENSDVTNAFSVITIPTSFLIDENGILMEDTIKGALTLEEMTEMWERNK</sequence>
<evidence type="ECO:0000313" key="5">
    <source>
        <dbReference type="Proteomes" id="UP000252585"/>
    </source>
</evidence>
<evidence type="ECO:0000259" key="3">
    <source>
        <dbReference type="PROSITE" id="PS51352"/>
    </source>
</evidence>
<keyword evidence="4" id="KW-0413">Isomerase</keyword>
<name>A0A368XTX9_9BACI</name>
<dbReference type="PROSITE" id="PS51352">
    <property type="entry name" value="THIOREDOXIN_2"/>
    <property type="match status" value="1"/>
</dbReference>
<dbReference type="GO" id="GO:0016491">
    <property type="term" value="F:oxidoreductase activity"/>
    <property type="evidence" value="ECO:0007669"/>
    <property type="project" value="InterPro"/>
</dbReference>
<reference evidence="4 5" key="1">
    <citation type="submission" date="2018-07" db="EMBL/GenBank/DDBJ databases">
        <title>Genomic Encyclopedia of Type Strains, Phase IV (KMG-IV): sequencing the most valuable type-strain genomes for metagenomic binning, comparative biology and taxonomic classification.</title>
        <authorList>
            <person name="Goeker M."/>
        </authorList>
    </citation>
    <scope>NUCLEOTIDE SEQUENCE [LARGE SCALE GENOMIC DNA]</scope>
    <source>
        <strain evidence="4 5">DSM 27696</strain>
    </source>
</reference>
<dbReference type="RefSeq" id="WP_114352607.1">
    <property type="nucleotide sequence ID" value="NZ_QPJJ01000006.1"/>
</dbReference>
<dbReference type="OrthoDB" id="25753at2"/>
<dbReference type="InterPro" id="IPR036249">
    <property type="entry name" value="Thioredoxin-like_sf"/>
</dbReference>
<keyword evidence="1" id="KW-1015">Disulfide bond</keyword>